<dbReference type="Proteomes" id="UP001211097">
    <property type="component" value="Chromosome"/>
</dbReference>
<evidence type="ECO:0000313" key="2">
    <source>
        <dbReference type="EMBL" id="BDT76892.1"/>
    </source>
</evidence>
<gene>
    <name evidence="2" type="ORF">PKF023_06950</name>
</gene>
<feature type="compositionally biased region" description="Polar residues" evidence="1">
    <location>
        <begin position="621"/>
        <end position="630"/>
    </location>
</feature>
<protein>
    <submittedName>
        <fullName evidence="2">Uncharacterized protein</fullName>
    </submittedName>
</protein>
<reference evidence="2" key="1">
    <citation type="submission" date="2022-11" db="EMBL/GenBank/DDBJ databases">
        <title>Complete Genome Sequences of three Polynucleobacter sp. Subcluster PnecC Strains KF022, KF023, and KF032 Isolated from a Shallow Eutrophic Lake in Japan.</title>
        <authorList>
            <person name="Ogata Y."/>
            <person name="Watanabe K."/>
            <person name="Takemine S."/>
            <person name="Shindo C."/>
            <person name="Kurokawa R."/>
            <person name="Suda W."/>
        </authorList>
    </citation>
    <scope>NUCLEOTIDE SEQUENCE</scope>
    <source>
        <strain evidence="2">KF023</strain>
    </source>
</reference>
<dbReference type="AlphaFoldDB" id="A0A9C7CZQ1"/>
<evidence type="ECO:0000256" key="1">
    <source>
        <dbReference type="SAM" id="MobiDB-lite"/>
    </source>
</evidence>
<accession>A0A9C7CZQ1</accession>
<proteinExistence type="predicted"/>
<organism evidence="2">
    <name type="scientific">Polynucleobacter yangtzensis</name>
    <dbReference type="NCBI Taxonomy" id="1743159"/>
    <lineage>
        <taxon>Bacteria</taxon>
        <taxon>Pseudomonadati</taxon>
        <taxon>Pseudomonadota</taxon>
        <taxon>Betaproteobacteria</taxon>
        <taxon>Burkholderiales</taxon>
        <taxon>Burkholderiaceae</taxon>
        <taxon>Polynucleobacter</taxon>
    </lineage>
</organism>
<name>A0A9C7CZQ1_9BURK</name>
<dbReference type="KEGG" id="pyt:PKF023_06950"/>
<dbReference type="EMBL" id="AP026973">
    <property type="protein sequence ID" value="BDT76892.1"/>
    <property type="molecule type" value="Genomic_DNA"/>
</dbReference>
<sequence length="630" mass="68472">MFFYPIHQPINLLKFSALDFSKFGIVLTVTFLVGCATQTQQLKMNESKEPFKNGDLQNTAAVIQGAFKDKNTLYYMEMGEVQRLQGPSQIPSSTQNLLAADQLVSRWELTTSDKLRRSFSGASSYVLSEGFSSEYDPKPYEVTLLSQTLALNHLSQGRWDDAMVEAKKMAQREKVIEELIQSKVSAVSKVEREQQANPNTQAATSRIENISGYPINLLDDEETRSLKNSYQNPAAYYLSGFIHESQGEASLAAPGYRLAIELRPQVNFFKTSIAKLDSNIANRSKKSFADTLIVIDTGYMPKIIPYQISQTFNIGGNSKLITLTFPVIEKSTERFRPSLIQLGDRVANPELVANIDAMARKNLRDEMPAYVLRASSRALVSLTAQYAADRAAQQAANQRNQNNQNNGTTALIGAIAGMITGYGLQAINVTDVRHWSTLPAQTYMARMGLPIGPTVLKYTLPSGVTASQTVNLVGGYNVVYIRMFRNKATVLTSNDPAALPPKPTDPAAVINTATPLPVTTSVVATTAPMPALIESKPPEGTFAGFKKLLGGFQDPKPEEAALELPAPTVSKATVSSPAVAQPSTPTPAPASNPNPASAPAPSETPASSNIEGVRPYEPPNLLNSFQQLFN</sequence>
<feature type="compositionally biased region" description="Low complexity" evidence="1">
    <location>
        <begin position="599"/>
        <end position="609"/>
    </location>
</feature>
<feature type="compositionally biased region" description="Pro residues" evidence="1">
    <location>
        <begin position="584"/>
        <end position="598"/>
    </location>
</feature>
<feature type="region of interest" description="Disordered" evidence="1">
    <location>
        <begin position="572"/>
        <end position="630"/>
    </location>
</feature>